<reference evidence="2" key="1">
    <citation type="submission" date="2018-07" db="EMBL/GenBank/DDBJ databases">
        <title>Complete Genome Sequence of Spiroplasma phoeniceum.</title>
        <authorList>
            <person name="Davis R.E."/>
            <person name="Shao J.Y."/>
            <person name="Zhao Y."/>
            <person name="Silver A."/>
            <person name="Stump z."/>
            <person name="Gasparich G."/>
        </authorList>
    </citation>
    <scope>NUCLEOTIDE SEQUENCE [LARGE SCALE GENOMIC DNA]</scope>
    <source>
        <strain evidence="2">P40</strain>
    </source>
</reference>
<evidence type="ECO:0000313" key="2">
    <source>
        <dbReference type="Proteomes" id="UP000253689"/>
    </source>
</evidence>
<proteinExistence type="predicted"/>
<organism evidence="1 2">
    <name type="scientific">Spiroplasma phoeniceum P40</name>
    <dbReference type="NCBI Taxonomy" id="1276259"/>
    <lineage>
        <taxon>Bacteria</taxon>
        <taxon>Bacillati</taxon>
        <taxon>Mycoplasmatota</taxon>
        <taxon>Mollicutes</taxon>
        <taxon>Entomoplasmatales</taxon>
        <taxon>Spiroplasmataceae</taxon>
        <taxon>Spiroplasma</taxon>
    </lineage>
</organism>
<accession>A0A345DRV2</accession>
<keyword evidence="2" id="KW-1185">Reference proteome</keyword>
<name>A0A345DRV2_9MOLU</name>
<protein>
    <submittedName>
        <fullName evidence="1">Uncharacterized protein</fullName>
    </submittedName>
</protein>
<evidence type="ECO:0000313" key="1">
    <source>
        <dbReference type="EMBL" id="AXF96943.1"/>
    </source>
</evidence>
<sequence length="90" mass="10843">MIISKQTKYNFKILQGYLKYNSVQKVYEHFFDENTVYNQNKNQIEIEANNNFLVNPFLAQSEINFITTIERFNFNLVQNFIFKPIIPKIK</sequence>
<dbReference type="EMBL" id="CP031088">
    <property type="protein sequence ID" value="AXF96943.1"/>
    <property type="molecule type" value="Genomic_DNA"/>
</dbReference>
<dbReference type="KEGG" id="sphh:SDAV_002008"/>
<dbReference type="Proteomes" id="UP000253689">
    <property type="component" value="Chromosome"/>
</dbReference>
<dbReference type="AlphaFoldDB" id="A0A345DRV2"/>
<gene>
    <name evidence="1" type="ORF">SDAV_002008</name>
</gene>
<dbReference type="RefSeq" id="WP_245938399.1">
    <property type="nucleotide sequence ID" value="NZ_CP031088.1"/>
</dbReference>